<dbReference type="AlphaFoldDB" id="A0A8C4RQA8"/>
<evidence type="ECO:0000256" key="13">
    <source>
        <dbReference type="ARBA" id="ARBA00023212"/>
    </source>
</evidence>
<comment type="similarity">
    <text evidence="16">Belongs to the JTB family.</text>
</comment>
<evidence type="ECO:0000256" key="8">
    <source>
        <dbReference type="ARBA" id="ARBA00022729"/>
    </source>
</evidence>
<feature type="transmembrane region" description="Helical" evidence="19">
    <location>
        <begin position="27"/>
        <end position="46"/>
    </location>
</feature>
<dbReference type="RefSeq" id="XP_028649941.1">
    <property type="nucleotide sequence ID" value="XM_028794108.2"/>
</dbReference>
<feature type="transmembrane region" description="Helical" evidence="19">
    <location>
        <begin position="117"/>
        <end position="138"/>
    </location>
</feature>
<comment type="subcellular location">
    <subcellularLocation>
        <location evidence="3">Cytoplasm</location>
        <location evidence="3">Cytoskeleton</location>
        <location evidence="3">Microtubule organizing center</location>
        <location evidence="3">Centrosome</location>
    </subcellularLocation>
    <subcellularLocation>
        <location evidence="2">Cytoplasm</location>
        <location evidence="2">Cytoskeleton</location>
        <location evidence="2">Spindle</location>
    </subcellularLocation>
    <subcellularLocation>
        <location evidence="4">Membrane</location>
        <topology evidence="4">Single-pass type I membrane protein</topology>
    </subcellularLocation>
    <subcellularLocation>
        <location evidence="1">Mitochondrion</location>
    </subcellularLocation>
</comment>
<dbReference type="Gene3D" id="3.30.720.220">
    <property type="match status" value="1"/>
</dbReference>
<evidence type="ECO:0000256" key="17">
    <source>
        <dbReference type="ARBA" id="ARBA00063184"/>
    </source>
</evidence>
<dbReference type="Proteomes" id="UP000694620">
    <property type="component" value="Chromosome 2"/>
</dbReference>
<evidence type="ECO:0000313" key="21">
    <source>
        <dbReference type="Proteomes" id="UP000694620"/>
    </source>
</evidence>
<evidence type="ECO:0000256" key="4">
    <source>
        <dbReference type="ARBA" id="ARBA00004479"/>
    </source>
</evidence>
<dbReference type="FunFam" id="3.30.720.220:FF:000001">
    <property type="entry name" value="Jumping translocation breakpoint"/>
    <property type="match status" value="1"/>
</dbReference>
<evidence type="ECO:0000256" key="7">
    <source>
        <dbReference type="ARBA" id="ARBA00022692"/>
    </source>
</evidence>
<keyword evidence="10 19" id="KW-1133">Transmembrane helix</keyword>
<dbReference type="PANTHER" id="PTHR13041:SF3">
    <property type="entry name" value="PROTEIN JTB"/>
    <property type="match status" value="1"/>
</dbReference>
<dbReference type="GO" id="GO:0000281">
    <property type="term" value="P:mitotic cytokinesis"/>
    <property type="evidence" value="ECO:0007669"/>
    <property type="project" value="TreeGrafter"/>
</dbReference>
<dbReference type="GO" id="GO:0005813">
    <property type="term" value="C:centrosome"/>
    <property type="evidence" value="ECO:0007669"/>
    <property type="project" value="UniProtKB-SubCell"/>
</dbReference>
<evidence type="ECO:0000256" key="10">
    <source>
        <dbReference type="ARBA" id="ARBA00022989"/>
    </source>
</evidence>
<reference evidence="20" key="2">
    <citation type="submission" date="2025-08" db="UniProtKB">
        <authorList>
            <consortium name="Ensembl"/>
        </authorList>
    </citation>
    <scope>IDENTIFICATION</scope>
</reference>
<keyword evidence="14" id="KW-0131">Cell cycle</keyword>
<evidence type="ECO:0000256" key="14">
    <source>
        <dbReference type="ARBA" id="ARBA00023306"/>
    </source>
</evidence>
<evidence type="ECO:0000313" key="20">
    <source>
        <dbReference type="Ensembl" id="ENSECRP00000005060.1"/>
    </source>
</evidence>
<evidence type="ECO:0000256" key="15">
    <source>
        <dbReference type="ARBA" id="ARBA00058368"/>
    </source>
</evidence>
<comment type="function">
    <text evidence="15">Required for normal cytokinesis during mitosis. Plays a role in the regulation of cell proliferation. May be a component of the chromosomal passenger complex (CPC), a complex that acts as a key regulator of mitosis. The CPC complex has essential functions at the centromere in ensuring correct chromosome alignment and segregation and is required for chromatin-induced microtubule stabilization and spindle assembly. Increases AURKB activity. Inhibits apoptosis induced by TGFB1. Overexpression induces swelling of mitochondria and reduces mitochondrial membrane potential.</text>
</comment>
<evidence type="ECO:0000256" key="2">
    <source>
        <dbReference type="ARBA" id="ARBA00004186"/>
    </source>
</evidence>
<dbReference type="CTD" id="10899"/>
<gene>
    <name evidence="20" type="primary">JTB</name>
    <name evidence="20" type="synonym">jtb</name>
</gene>
<evidence type="ECO:0000256" key="3">
    <source>
        <dbReference type="ARBA" id="ARBA00004300"/>
    </source>
</evidence>
<evidence type="ECO:0000256" key="9">
    <source>
        <dbReference type="ARBA" id="ARBA00022776"/>
    </source>
</evidence>
<evidence type="ECO:0000256" key="11">
    <source>
        <dbReference type="ARBA" id="ARBA00023128"/>
    </source>
</evidence>
<protein>
    <recommendedName>
        <fullName evidence="18">Protein JTB</fullName>
    </recommendedName>
</protein>
<comment type="subunit">
    <text evidence="17">Interacts with AURKA, AURKB, BIRC5 and INCENP. May be a component of the CPC at least composed of BIRC5/survivin, CDCA8/borealin, INCENP and AURKB/Aurora-B.</text>
</comment>
<evidence type="ECO:0000256" key="16">
    <source>
        <dbReference type="ARBA" id="ARBA00060886"/>
    </source>
</evidence>
<reference evidence="20" key="1">
    <citation type="submission" date="2021-06" db="EMBL/GenBank/DDBJ databases">
        <authorList>
            <consortium name="Wellcome Sanger Institute Data Sharing"/>
        </authorList>
    </citation>
    <scope>NUCLEOTIDE SEQUENCE [LARGE SCALE GENOMIC DNA]</scope>
</reference>
<keyword evidence="21" id="KW-1185">Reference proteome</keyword>
<name>A0A8C4RQA8_ERPCA</name>
<dbReference type="GO" id="GO:0005819">
    <property type="term" value="C:spindle"/>
    <property type="evidence" value="ECO:0007669"/>
    <property type="project" value="UniProtKB-SubCell"/>
</dbReference>
<accession>A0A8C4RQA8</accession>
<dbReference type="Pfam" id="PF05439">
    <property type="entry name" value="JTB"/>
    <property type="match status" value="1"/>
</dbReference>
<dbReference type="GO" id="GO:0030496">
    <property type="term" value="C:midbody"/>
    <property type="evidence" value="ECO:0007669"/>
    <property type="project" value="TreeGrafter"/>
</dbReference>
<evidence type="ECO:0000256" key="18">
    <source>
        <dbReference type="ARBA" id="ARBA00068227"/>
    </source>
</evidence>
<dbReference type="OrthoDB" id="5971907at2759"/>
<dbReference type="Ensembl" id="ENSECRT00000005143.1">
    <property type="protein sequence ID" value="ENSECRP00000005060.1"/>
    <property type="gene ID" value="ENSECRG00000003421.1"/>
</dbReference>
<dbReference type="GO" id="GO:0005739">
    <property type="term" value="C:mitochondrion"/>
    <property type="evidence" value="ECO:0007669"/>
    <property type="project" value="UniProtKB-SubCell"/>
</dbReference>
<sequence>MQSDCMLAVSCITSRVHKLPFISRDGVIYIAVWILITASVFEAAVMDEDKSEMEAASTPCWQVEEFVVSKECAQCTPYESKSSSACSMTGYVETIRCPKSKRDEYKSCRSAVMEEHLFWKFEGSMVGLTVIFAVVVVFRQRALDRLASEKVRKQIESI</sequence>
<reference evidence="20" key="3">
    <citation type="submission" date="2025-09" db="UniProtKB">
        <authorList>
            <consortium name="Ensembl"/>
        </authorList>
    </citation>
    <scope>IDENTIFICATION</scope>
</reference>
<keyword evidence="11" id="KW-0496">Mitochondrion</keyword>
<keyword evidence="9" id="KW-0498">Mitosis</keyword>
<keyword evidence="7 19" id="KW-0812">Transmembrane</keyword>
<keyword evidence="13" id="KW-0206">Cytoskeleton</keyword>
<keyword evidence="5" id="KW-0963">Cytoplasm</keyword>
<dbReference type="GeneID" id="114646114"/>
<evidence type="ECO:0000256" key="6">
    <source>
        <dbReference type="ARBA" id="ARBA00022618"/>
    </source>
</evidence>
<dbReference type="InterPro" id="IPR008657">
    <property type="entry name" value="JTB"/>
</dbReference>
<evidence type="ECO:0000256" key="1">
    <source>
        <dbReference type="ARBA" id="ARBA00004173"/>
    </source>
</evidence>
<evidence type="ECO:0000256" key="5">
    <source>
        <dbReference type="ARBA" id="ARBA00022490"/>
    </source>
</evidence>
<evidence type="ECO:0000256" key="12">
    <source>
        <dbReference type="ARBA" id="ARBA00023136"/>
    </source>
</evidence>
<keyword evidence="6" id="KW-0132">Cell division</keyword>
<organism evidence="20 21">
    <name type="scientific">Erpetoichthys calabaricus</name>
    <name type="common">Rope fish</name>
    <name type="synonym">Calamoichthys calabaricus</name>
    <dbReference type="NCBI Taxonomy" id="27687"/>
    <lineage>
        <taxon>Eukaryota</taxon>
        <taxon>Metazoa</taxon>
        <taxon>Chordata</taxon>
        <taxon>Craniata</taxon>
        <taxon>Vertebrata</taxon>
        <taxon>Euteleostomi</taxon>
        <taxon>Actinopterygii</taxon>
        <taxon>Polypteriformes</taxon>
        <taxon>Polypteridae</taxon>
        <taxon>Erpetoichthys</taxon>
    </lineage>
</organism>
<keyword evidence="8" id="KW-0732">Signal</keyword>
<dbReference type="GO" id="GO:0016020">
    <property type="term" value="C:membrane"/>
    <property type="evidence" value="ECO:0007669"/>
    <property type="project" value="UniProtKB-SubCell"/>
</dbReference>
<keyword evidence="12 19" id="KW-0472">Membrane</keyword>
<evidence type="ECO:0000256" key="19">
    <source>
        <dbReference type="SAM" id="Phobius"/>
    </source>
</evidence>
<dbReference type="GeneTree" id="ENSGT00390000016136"/>
<proteinExistence type="inferred from homology"/>
<dbReference type="PANTHER" id="PTHR13041">
    <property type="entry name" value="JTB PROTEIN-RELATED"/>
    <property type="match status" value="1"/>
</dbReference>